<dbReference type="HOGENOM" id="CLU_933926_0_0_1"/>
<protein>
    <submittedName>
        <fullName evidence="1">Uncharacterized protein</fullName>
    </submittedName>
</protein>
<reference evidence="1 2" key="1">
    <citation type="journal article" date="2010" name="Nat. Commun.">
        <title>The complete sequence of the smallest known nuclear genome from the microsporidian Encephalitozoon intestinalis.</title>
        <authorList>
            <person name="Corradi N."/>
            <person name="Pombert J.-F."/>
            <person name="Farinelli L."/>
            <person name="Didier E.S."/>
            <person name="Keeling P.J."/>
        </authorList>
    </citation>
    <scope>NUCLEOTIDE SEQUENCE [LARGE SCALE GENOMIC DNA]</scope>
    <source>
        <strain evidence="1 2">ATCC 50506</strain>
    </source>
</reference>
<dbReference type="AlphaFoldDB" id="E0S7L8"/>
<gene>
    <name evidence="1" type="ORF">Eint_060900</name>
</gene>
<dbReference type="RefSeq" id="XP_003073057.1">
    <property type="nucleotide sequence ID" value="XM_003073011.1"/>
</dbReference>
<dbReference type="GeneID" id="9699379"/>
<reference evidence="1 2" key="2">
    <citation type="journal article" date="2012" name="Proc. Natl. Acad. Sci. U.S.A.">
        <title>Gain and loss of multiple functionally related, horizontally transferred genes in the reduced genomes of two microsporidian parasites.</title>
        <authorList>
            <person name="Pombert J.-F."/>
            <person name="Selman M."/>
            <person name="Burki F."/>
            <person name="Bardell F.T."/>
            <person name="Farinelli L."/>
            <person name="Solter L.F."/>
            <person name="Whitman D.W."/>
            <person name="Weiss L.M."/>
            <person name="Corradi N."/>
            <person name="Keeling P.J."/>
        </authorList>
    </citation>
    <scope>NUCLEOTIDE SEQUENCE [LARGE SCALE GENOMIC DNA]</scope>
    <source>
        <strain evidence="1 2">ATCC 50506</strain>
    </source>
</reference>
<dbReference type="EMBL" id="CP001947">
    <property type="protein sequence ID" value="ADM11697.1"/>
    <property type="molecule type" value="Genomic_DNA"/>
</dbReference>
<dbReference type="Proteomes" id="UP000002313">
    <property type="component" value="Chromosome VI"/>
</dbReference>
<dbReference type="KEGG" id="ein:Eint_060900"/>
<dbReference type="SUPFAM" id="SSF50978">
    <property type="entry name" value="WD40 repeat-like"/>
    <property type="match status" value="1"/>
</dbReference>
<name>E0S7L8_ENCIT</name>
<dbReference type="InterPro" id="IPR036322">
    <property type="entry name" value="WD40_repeat_dom_sf"/>
</dbReference>
<proteinExistence type="predicted"/>
<evidence type="ECO:0000313" key="2">
    <source>
        <dbReference type="Proteomes" id="UP000002313"/>
    </source>
</evidence>
<accession>E0S7L8</accession>
<keyword evidence="2" id="KW-1185">Reference proteome</keyword>
<dbReference type="VEuPathDB" id="MicrosporidiaDB:Eint_060900"/>
<evidence type="ECO:0000313" key="1">
    <source>
        <dbReference type="EMBL" id="ADM11697.1"/>
    </source>
</evidence>
<sequence>MDKRCGSFTYRHGDKILALGSEGDILLVATSSKLVVWNRPRRKILKEVALNKEIVDIKYFSDGWVLLSKIRVEFLSGYEIKDITPKGPLDVSVVYKNWLLIVGSKEIMVISIEDEDVEVKKTKMESTNGICTYGMVSEDRLFLSFENGKVFCIEKVEIEDIIFRRKREVWMDEYPCLVFLKEPIVSMGALRETLVISLFDRKVLVFDPKTREASFTELPYNIKASTIWNDLIIVGDSKNNVIFLGKDLKAVYSNCLREEICSVMGEGTRLTIGFTVGVVKEYNWEKGMEVEFGWKMVE</sequence>
<organism evidence="1 2">
    <name type="scientific">Encephalitozoon intestinalis (strain ATCC 50506)</name>
    <name type="common">Microsporidian parasite</name>
    <name type="synonym">Septata intestinalis</name>
    <dbReference type="NCBI Taxonomy" id="876142"/>
    <lineage>
        <taxon>Eukaryota</taxon>
        <taxon>Fungi</taxon>
        <taxon>Fungi incertae sedis</taxon>
        <taxon>Microsporidia</taxon>
        <taxon>Unikaryonidae</taxon>
        <taxon>Encephalitozoon</taxon>
    </lineage>
</organism>
<dbReference type="OrthoDB" id="2191879at2759"/>